<dbReference type="EMBL" id="JACRST010000003">
    <property type="protein sequence ID" value="MBC8546015.1"/>
    <property type="molecule type" value="Genomic_DNA"/>
</dbReference>
<dbReference type="NCBIfam" id="TIGR00437">
    <property type="entry name" value="feoB"/>
    <property type="match status" value="1"/>
</dbReference>
<accession>A0A926DZE9</accession>
<dbReference type="FunFam" id="3.40.50.300:FF:000426">
    <property type="entry name" value="Ferrous iron transport protein B"/>
    <property type="match status" value="1"/>
</dbReference>
<keyword evidence="3 17" id="KW-0813">Transport</keyword>
<dbReference type="PANTHER" id="PTHR43185">
    <property type="entry name" value="FERROUS IRON TRANSPORT PROTEIN B"/>
    <property type="match status" value="1"/>
</dbReference>
<dbReference type="Gene3D" id="3.40.50.300">
    <property type="entry name" value="P-loop containing nucleotide triphosphate hydrolases"/>
    <property type="match status" value="1"/>
</dbReference>
<evidence type="ECO:0000256" key="16">
    <source>
        <dbReference type="PIRSR" id="PIRSR603373-2"/>
    </source>
</evidence>
<dbReference type="GO" id="GO:0046872">
    <property type="term" value="F:metal ion binding"/>
    <property type="evidence" value="ECO:0007669"/>
    <property type="project" value="UniProtKB-KW"/>
</dbReference>
<feature type="transmembrane region" description="Helical" evidence="17">
    <location>
        <begin position="428"/>
        <end position="453"/>
    </location>
</feature>
<evidence type="ECO:0000256" key="11">
    <source>
        <dbReference type="ARBA" id="ARBA00023065"/>
    </source>
</evidence>
<proteinExistence type="inferred from homology"/>
<keyword evidence="12 15" id="KW-0342">GTP-binding</keyword>
<evidence type="ECO:0000256" key="15">
    <source>
        <dbReference type="PIRSR" id="PIRSR603373-1"/>
    </source>
</evidence>
<feature type="binding site" evidence="15">
    <location>
        <begin position="9"/>
        <end position="16"/>
    </location>
    <ligand>
        <name>GTP</name>
        <dbReference type="ChEBI" id="CHEBI:37565"/>
        <label>1</label>
    </ligand>
</feature>
<evidence type="ECO:0000256" key="8">
    <source>
        <dbReference type="ARBA" id="ARBA00022741"/>
    </source>
</evidence>
<dbReference type="Pfam" id="PF07670">
    <property type="entry name" value="Gate"/>
    <property type="match status" value="2"/>
</dbReference>
<keyword evidence="11" id="KW-0406">Ion transport</keyword>
<dbReference type="PANTHER" id="PTHR43185:SF1">
    <property type="entry name" value="FE(2+) TRANSPORTER FEOB"/>
    <property type="match status" value="1"/>
</dbReference>
<evidence type="ECO:0000256" key="2">
    <source>
        <dbReference type="ARBA" id="ARBA00004429"/>
    </source>
</evidence>
<evidence type="ECO:0000256" key="14">
    <source>
        <dbReference type="NCBIfam" id="TIGR00437"/>
    </source>
</evidence>
<evidence type="ECO:0000259" key="18">
    <source>
        <dbReference type="PROSITE" id="PS51711"/>
    </source>
</evidence>
<dbReference type="InterPro" id="IPR003373">
    <property type="entry name" value="Fe2_transport_prot-B"/>
</dbReference>
<feature type="binding site" evidence="16">
    <location>
        <position position="23"/>
    </location>
    <ligand>
        <name>Mg(2+)</name>
        <dbReference type="ChEBI" id="CHEBI:18420"/>
        <label>2</label>
    </ligand>
</feature>
<keyword evidence="16" id="KW-0479">Metal-binding</keyword>
<evidence type="ECO:0000256" key="1">
    <source>
        <dbReference type="ARBA" id="ARBA00003926"/>
    </source>
</evidence>
<dbReference type="PROSITE" id="PS51711">
    <property type="entry name" value="G_FEOB"/>
    <property type="match status" value="1"/>
</dbReference>
<feature type="transmembrane region" description="Helical" evidence="17">
    <location>
        <begin position="459"/>
        <end position="479"/>
    </location>
</feature>
<evidence type="ECO:0000256" key="10">
    <source>
        <dbReference type="ARBA" id="ARBA00023004"/>
    </source>
</evidence>
<keyword evidence="16" id="KW-0460">Magnesium</keyword>
<dbReference type="SUPFAM" id="SSF52540">
    <property type="entry name" value="P-loop containing nucleoside triphosphate hydrolases"/>
    <property type="match status" value="1"/>
</dbReference>
<dbReference type="Pfam" id="PF02421">
    <property type="entry name" value="FeoB_N"/>
    <property type="match status" value="1"/>
</dbReference>
<keyword evidence="13 17" id="KW-0472">Membrane</keyword>
<keyword evidence="20" id="KW-1185">Reference proteome</keyword>
<evidence type="ECO:0000256" key="3">
    <source>
        <dbReference type="ARBA" id="ARBA00022448"/>
    </source>
</evidence>
<sequence length="672" mass="74034">MSYTIALAGNPNCGKTTLFNELTGSNQYVGNWAGVTVEKKEGRAVHNGVELAVMDLPGIYSLSPYTMEEVCARDYIMNDDPDVIIDIIDGTNIERNLYLTIQLMELGRPMVIAVNMMDDVEQKGEHIDCKQLGELMGVPVIPIVARKGEGMKELMDEAVRIAAGGEVQHHRIKYDYQTQNALNDILLILSENEDTSDHHIQFYASKLLEADASIADMLKLTSDQRRRIEDVIVRYEATSRYGDRDTMLADARYRYITELVGKTVVKNTTPGFMTQSDKIDRIVTNRVLALPIFLLVMFLMFSVVFGPVGEGLKAAVEWLINGQIAPAVRHLLVAADAPFWTQSLIVDAVIGGVGGILTFLPQIMLLFLFLSILEDSGYMARAAFIMDRLLRKLGLTGKSFIPMLMGFGCTTPAVMAARTMENDKDRKLTIMLTPFMSCGARLPIYALFAGIFFEEHQGLVVFSMYVLGIVVAIIVGLILKHTLFRGEAAPFVMELPTYRLPTLKSTMLHMWDKCKGFLIKAGTIIFSMSILVWILQNFSFSLQMVDDSSASMFGQIGAFIAPIFVPLGFGTWQASVSLLSGVVAKEAVVTTMSVLYGAGGAALQTALAGAFTPLSAYSFMVFSLLYMPCISAFVSIRREMNSLKWALATAAMETGVAYVVALLVYQIGSLFV</sequence>
<dbReference type="CDD" id="cd01879">
    <property type="entry name" value="FeoB"/>
    <property type="match status" value="1"/>
</dbReference>
<evidence type="ECO:0000256" key="4">
    <source>
        <dbReference type="ARBA" id="ARBA00022475"/>
    </source>
</evidence>
<comment type="caution">
    <text evidence="19">The sequence shown here is derived from an EMBL/GenBank/DDBJ whole genome shotgun (WGS) entry which is preliminary data.</text>
</comment>
<dbReference type="Proteomes" id="UP000653127">
    <property type="component" value="Unassembled WGS sequence"/>
</dbReference>
<evidence type="ECO:0000256" key="12">
    <source>
        <dbReference type="ARBA" id="ARBA00023134"/>
    </source>
</evidence>
<evidence type="ECO:0000256" key="7">
    <source>
        <dbReference type="ARBA" id="ARBA00022692"/>
    </source>
</evidence>
<evidence type="ECO:0000313" key="19">
    <source>
        <dbReference type="EMBL" id="MBC8546015.1"/>
    </source>
</evidence>
<dbReference type="AlphaFoldDB" id="A0A926DZE9"/>
<comment type="subcellular location">
    <subcellularLocation>
        <location evidence="2">Cell inner membrane</location>
        <topology evidence="2">Multi-pass membrane protein</topology>
    </subcellularLocation>
    <subcellularLocation>
        <location evidence="17">Cell membrane</location>
        <topology evidence="17">Multi-pass membrane protein</topology>
    </subcellularLocation>
</comment>
<feature type="binding site" evidence="16">
    <location>
        <position position="20"/>
    </location>
    <ligand>
        <name>Mg(2+)</name>
        <dbReference type="ChEBI" id="CHEBI:18420"/>
        <label>2</label>
    </ligand>
</feature>
<organism evidence="19 20">
    <name type="scientific">Ligaoa zhengdingensis</name>
    <dbReference type="NCBI Taxonomy" id="2763658"/>
    <lineage>
        <taxon>Bacteria</taxon>
        <taxon>Bacillati</taxon>
        <taxon>Bacillota</taxon>
        <taxon>Clostridia</taxon>
        <taxon>Eubacteriales</taxon>
        <taxon>Oscillospiraceae</taxon>
        <taxon>Ligaoa</taxon>
    </lineage>
</organism>
<feature type="binding site" evidence="15">
    <location>
        <begin position="115"/>
        <end position="118"/>
    </location>
    <ligand>
        <name>GTP</name>
        <dbReference type="ChEBI" id="CHEBI:37565"/>
        <label>1</label>
    </ligand>
</feature>
<protein>
    <recommendedName>
        <fullName evidence="14 17">Ferrous iron transport protein B</fullName>
    </recommendedName>
</protein>
<evidence type="ECO:0000256" key="6">
    <source>
        <dbReference type="ARBA" id="ARBA00022519"/>
    </source>
</evidence>
<dbReference type="InterPro" id="IPR030389">
    <property type="entry name" value="G_FEOB_dom"/>
</dbReference>
<evidence type="ECO:0000313" key="20">
    <source>
        <dbReference type="Proteomes" id="UP000653127"/>
    </source>
</evidence>
<feature type="transmembrane region" description="Helical" evidence="17">
    <location>
        <begin position="614"/>
        <end position="634"/>
    </location>
</feature>
<keyword evidence="6" id="KW-0997">Cell inner membrane</keyword>
<keyword evidence="10 17" id="KW-0408">Iron</keyword>
<dbReference type="InterPro" id="IPR011640">
    <property type="entry name" value="Fe2_transport_prot_B_C"/>
</dbReference>
<dbReference type="GO" id="GO:0015093">
    <property type="term" value="F:ferrous iron transmembrane transporter activity"/>
    <property type="evidence" value="ECO:0007669"/>
    <property type="project" value="UniProtKB-UniRule"/>
</dbReference>
<gene>
    <name evidence="19" type="primary">feoB</name>
    <name evidence="19" type="ORF">H8711_03575</name>
</gene>
<keyword evidence="4" id="KW-1003">Cell membrane</keyword>
<dbReference type="GO" id="GO:0005886">
    <property type="term" value="C:plasma membrane"/>
    <property type="evidence" value="ECO:0007669"/>
    <property type="project" value="UniProtKB-SubCell"/>
</dbReference>
<evidence type="ECO:0000256" key="5">
    <source>
        <dbReference type="ARBA" id="ARBA00022496"/>
    </source>
</evidence>
<dbReference type="InterPro" id="IPR050860">
    <property type="entry name" value="FeoB_GTPase"/>
</dbReference>
<dbReference type="GO" id="GO:0005525">
    <property type="term" value="F:GTP binding"/>
    <property type="evidence" value="ECO:0007669"/>
    <property type="project" value="UniProtKB-KW"/>
</dbReference>
<evidence type="ECO:0000256" key="17">
    <source>
        <dbReference type="RuleBase" id="RU362098"/>
    </source>
</evidence>
<dbReference type="Pfam" id="PF07664">
    <property type="entry name" value="FeoB_C"/>
    <property type="match status" value="1"/>
</dbReference>
<keyword evidence="7 17" id="KW-0812">Transmembrane</keyword>
<evidence type="ECO:0000256" key="9">
    <source>
        <dbReference type="ARBA" id="ARBA00022989"/>
    </source>
</evidence>
<dbReference type="InterPro" id="IPR027417">
    <property type="entry name" value="P-loop_NTPase"/>
</dbReference>
<dbReference type="Gene3D" id="1.10.287.1770">
    <property type="match status" value="1"/>
</dbReference>
<feature type="binding site" evidence="16">
    <location>
        <position position="24"/>
    </location>
    <ligand>
        <name>Mg(2+)</name>
        <dbReference type="ChEBI" id="CHEBI:18420"/>
        <label>2</label>
    </ligand>
</feature>
<dbReference type="InterPro" id="IPR041069">
    <property type="entry name" value="FeoB_Cyto"/>
</dbReference>
<reference evidence="19" key="1">
    <citation type="submission" date="2020-08" db="EMBL/GenBank/DDBJ databases">
        <title>Genome public.</title>
        <authorList>
            <person name="Liu C."/>
            <person name="Sun Q."/>
        </authorList>
    </citation>
    <scope>NUCLEOTIDE SEQUENCE</scope>
    <source>
        <strain evidence="19">NSJ-31</strain>
    </source>
</reference>
<keyword evidence="9 17" id="KW-1133">Transmembrane helix</keyword>
<feature type="binding site" evidence="15">
    <location>
        <begin position="34"/>
        <end position="38"/>
    </location>
    <ligand>
        <name>GTP</name>
        <dbReference type="ChEBI" id="CHEBI:37565"/>
        <label>1</label>
    </ligand>
</feature>
<keyword evidence="8 15" id="KW-0547">Nucleotide-binding</keyword>
<comment type="similarity">
    <text evidence="17">Belongs to the TRAFAC class TrmE-Era-EngA-EngB-Septin-like GTPase superfamily. FeoB GTPase (TC 9.A.8) family.</text>
</comment>
<feature type="transmembrane region" description="Helical" evidence="17">
    <location>
        <begin position="587"/>
        <end position="608"/>
    </location>
</feature>
<feature type="transmembrane region" description="Helical" evidence="17">
    <location>
        <begin position="517"/>
        <end position="536"/>
    </location>
</feature>
<comment type="function">
    <text evidence="1 17">Probable transporter of a GTP-driven Fe(2+) uptake system.</text>
</comment>
<dbReference type="InterPro" id="IPR011642">
    <property type="entry name" value="Gate_dom"/>
</dbReference>
<keyword evidence="5 17" id="KW-0410">Iron transport</keyword>
<feature type="transmembrane region" description="Helical" evidence="17">
    <location>
        <begin position="348"/>
        <end position="373"/>
    </location>
</feature>
<feature type="binding site" evidence="15">
    <location>
        <begin position="55"/>
        <end position="58"/>
    </location>
    <ligand>
        <name>GTP</name>
        <dbReference type="ChEBI" id="CHEBI:37565"/>
        <label>1</label>
    </ligand>
</feature>
<feature type="transmembrane region" description="Helical" evidence="17">
    <location>
        <begin position="556"/>
        <end position="575"/>
    </location>
</feature>
<dbReference type="Pfam" id="PF17910">
    <property type="entry name" value="FeoB_Cyto"/>
    <property type="match status" value="1"/>
</dbReference>
<dbReference type="RefSeq" id="WP_249282167.1">
    <property type="nucleotide sequence ID" value="NZ_JACRST010000003.1"/>
</dbReference>
<evidence type="ECO:0000256" key="13">
    <source>
        <dbReference type="ARBA" id="ARBA00023136"/>
    </source>
</evidence>
<feature type="domain" description="FeoB-type G" evidence="18">
    <location>
        <begin position="2"/>
        <end position="164"/>
    </location>
</feature>
<feature type="transmembrane region" description="Helical" evidence="17">
    <location>
        <begin position="287"/>
        <end position="308"/>
    </location>
</feature>
<name>A0A926DZE9_9FIRM</name>
<feature type="transmembrane region" description="Helical" evidence="17">
    <location>
        <begin position="646"/>
        <end position="667"/>
    </location>
</feature>